<proteinExistence type="predicted"/>
<dbReference type="PANTHER" id="PTHR15346">
    <property type="entry name" value="DYNACTIN SUBUNIT"/>
    <property type="match status" value="1"/>
</dbReference>
<gene>
    <name evidence="5" type="ORF">AAP_01390</name>
</gene>
<reference evidence="5 6" key="1">
    <citation type="journal article" date="2016" name="Genome Biol. Evol.">
        <title>Divergent and convergent evolution of fungal pathogenicity.</title>
        <authorList>
            <person name="Shang Y."/>
            <person name="Xiao G."/>
            <person name="Zheng P."/>
            <person name="Cen K."/>
            <person name="Zhan S."/>
            <person name="Wang C."/>
        </authorList>
    </citation>
    <scope>NUCLEOTIDE SEQUENCE [LARGE SCALE GENOMIC DNA]</scope>
    <source>
        <strain evidence="5 6">ARSEF 7405</strain>
    </source>
</reference>
<evidence type="ECO:0000313" key="6">
    <source>
        <dbReference type="Proteomes" id="UP000242877"/>
    </source>
</evidence>
<evidence type="ECO:0000256" key="1">
    <source>
        <dbReference type="ARBA" id="ARBA00004496"/>
    </source>
</evidence>
<keyword evidence="6" id="KW-1185">Reference proteome</keyword>
<feature type="region of interest" description="Disordered" evidence="4">
    <location>
        <begin position="344"/>
        <end position="368"/>
    </location>
</feature>
<feature type="compositionally biased region" description="Acidic residues" evidence="4">
    <location>
        <begin position="101"/>
        <end position="112"/>
    </location>
</feature>
<protein>
    <submittedName>
        <fullName evidence="5">Dynamitin subunit 2</fullName>
    </submittedName>
</protein>
<accession>A0A168BT98</accession>
<dbReference type="Proteomes" id="UP000242877">
    <property type="component" value="Unassembled WGS sequence"/>
</dbReference>
<dbReference type="OrthoDB" id="4977at2759"/>
<feature type="coiled-coil region" evidence="3">
    <location>
        <begin position="305"/>
        <end position="332"/>
    </location>
</feature>
<evidence type="ECO:0000313" key="5">
    <source>
        <dbReference type="EMBL" id="KZZ95714.1"/>
    </source>
</evidence>
<feature type="compositionally biased region" description="Polar residues" evidence="4">
    <location>
        <begin position="28"/>
        <end position="39"/>
    </location>
</feature>
<feature type="compositionally biased region" description="Basic and acidic residues" evidence="4">
    <location>
        <begin position="51"/>
        <end position="64"/>
    </location>
</feature>
<feature type="compositionally biased region" description="Basic and acidic residues" evidence="4">
    <location>
        <begin position="121"/>
        <end position="149"/>
    </location>
</feature>
<comment type="subcellular location">
    <subcellularLocation>
        <location evidence="1">Cytoplasm</location>
    </subcellularLocation>
</comment>
<organism evidence="5 6">
    <name type="scientific">Ascosphaera apis ARSEF 7405</name>
    <dbReference type="NCBI Taxonomy" id="392613"/>
    <lineage>
        <taxon>Eukaryota</taxon>
        <taxon>Fungi</taxon>
        <taxon>Dikarya</taxon>
        <taxon>Ascomycota</taxon>
        <taxon>Pezizomycotina</taxon>
        <taxon>Eurotiomycetes</taxon>
        <taxon>Eurotiomycetidae</taxon>
        <taxon>Onygenales</taxon>
        <taxon>Ascosphaeraceae</taxon>
        <taxon>Ascosphaera</taxon>
    </lineage>
</organism>
<evidence type="ECO:0000256" key="2">
    <source>
        <dbReference type="ARBA" id="ARBA00022490"/>
    </source>
</evidence>
<dbReference type="GO" id="GO:0007017">
    <property type="term" value="P:microtubule-based process"/>
    <property type="evidence" value="ECO:0007669"/>
    <property type="project" value="InterPro"/>
</dbReference>
<feature type="compositionally biased region" description="Low complexity" evidence="4">
    <location>
        <begin position="359"/>
        <end position="368"/>
    </location>
</feature>
<feature type="region of interest" description="Disordered" evidence="4">
    <location>
        <begin position="86"/>
        <end position="157"/>
    </location>
</feature>
<dbReference type="VEuPathDB" id="FungiDB:AAP_01390"/>
<dbReference type="Pfam" id="PF04912">
    <property type="entry name" value="Dynamitin"/>
    <property type="match status" value="2"/>
</dbReference>
<dbReference type="EMBL" id="AZGZ01000004">
    <property type="protein sequence ID" value="KZZ95714.1"/>
    <property type="molecule type" value="Genomic_DNA"/>
</dbReference>
<dbReference type="InterPro" id="IPR028133">
    <property type="entry name" value="Dynamitin"/>
</dbReference>
<keyword evidence="3" id="KW-0175">Coiled coil</keyword>
<dbReference type="AlphaFoldDB" id="A0A168BT98"/>
<name>A0A168BT98_9EURO</name>
<dbReference type="GO" id="GO:0005737">
    <property type="term" value="C:cytoplasm"/>
    <property type="evidence" value="ECO:0007669"/>
    <property type="project" value="UniProtKB-SubCell"/>
</dbReference>
<evidence type="ECO:0000256" key="3">
    <source>
        <dbReference type="SAM" id="Coils"/>
    </source>
</evidence>
<keyword evidence="2" id="KW-0963">Cytoplasm</keyword>
<sequence length="482" mass="51926">MAFKSKYAGLPDLDLAPDIYETPELTDDSTLPTSATVRSPSPFEEEAFNPEIDRGRLRPDEARERFFPAQIDAQDVNFSDSIASKRKSYRSFTRARKEGDSGEYSDDDEEGESLSRKLARLKRETEELKEELERRKREEAENKQNDKSGPEGNLDEGLAELSKSLDGLHVSPHHDSNIAGSAEELLSQKIAAGLKTGPQPLQSISTNAITTPQPSQSANGLLSNAAAFDERLTLLEAALGIPNTPLSFSTNDANESAPQAILPTLSQLSSQLAALSSTLTGPAASVPPPGSIATTTGETITTQHIEALTSRIRKLTADADALSSARRRATEAARAALAARMAAGTSSTPGLDDHADSHSNFSSNAEADSAAAEQAAKIQALYTTLPTITSLHPLLPSVLERLRSLRAIHAGAARASEDLATLEQRQAAMKKEIGQWREGLGVMEKKVEESEKAMKGNMEVMGPWVKELEGRLSAFEGRENKE</sequence>
<dbReference type="GO" id="GO:0005869">
    <property type="term" value="C:dynactin complex"/>
    <property type="evidence" value="ECO:0007669"/>
    <property type="project" value="InterPro"/>
</dbReference>
<feature type="region of interest" description="Disordered" evidence="4">
    <location>
        <begin position="19"/>
        <end position="64"/>
    </location>
</feature>
<evidence type="ECO:0000256" key="4">
    <source>
        <dbReference type="SAM" id="MobiDB-lite"/>
    </source>
</evidence>
<comment type="caution">
    <text evidence="5">The sequence shown here is derived from an EMBL/GenBank/DDBJ whole genome shotgun (WGS) entry which is preliminary data.</text>
</comment>